<accession>A0ACD5WQX0</accession>
<protein>
    <submittedName>
        <fullName evidence="1">Uncharacterized protein</fullName>
    </submittedName>
</protein>
<proteinExistence type="predicted"/>
<sequence length="215" mass="22782">MGNFASAGGSGKIVLPDGTVRALGEPVSVAELMVEYPCHFVVDARLVSSGAAKVAALPADDVLHGAGVYVVLPATRGRISAEEARRVLGAASRPLARFPSMPAGAGAQDDKAAAVCLGELGDHRPEFLTRKMTSGGPWKPSLKTIEELSLPRKVSTEMSCDYETFSEPVWCCISVYIHGKINLTLHTQLSALARDTVLNYTIPEQNGMDCSAKLN</sequence>
<organism evidence="1 2">
    <name type="scientific">Avena sativa</name>
    <name type="common">Oat</name>
    <dbReference type="NCBI Taxonomy" id="4498"/>
    <lineage>
        <taxon>Eukaryota</taxon>
        <taxon>Viridiplantae</taxon>
        <taxon>Streptophyta</taxon>
        <taxon>Embryophyta</taxon>
        <taxon>Tracheophyta</taxon>
        <taxon>Spermatophyta</taxon>
        <taxon>Magnoliopsida</taxon>
        <taxon>Liliopsida</taxon>
        <taxon>Poales</taxon>
        <taxon>Poaceae</taxon>
        <taxon>BOP clade</taxon>
        <taxon>Pooideae</taxon>
        <taxon>Poodae</taxon>
        <taxon>Poeae</taxon>
        <taxon>Poeae Chloroplast Group 1 (Aveneae type)</taxon>
        <taxon>Aveninae</taxon>
        <taxon>Avena</taxon>
    </lineage>
</organism>
<name>A0ACD5WQX0_AVESA</name>
<dbReference type="EnsemblPlants" id="AVESA.00010b.r2.4CG1259710.1">
    <property type="protein sequence ID" value="AVESA.00010b.r2.4CG1259710.1.CDS"/>
    <property type="gene ID" value="AVESA.00010b.r2.4CG1259710"/>
</dbReference>
<evidence type="ECO:0000313" key="1">
    <source>
        <dbReference type="EnsemblPlants" id="AVESA.00010b.r2.4CG1259710.1.CDS"/>
    </source>
</evidence>
<reference evidence="1" key="1">
    <citation type="submission" date="2021-05" db="EMBL/GenBank/DDBJ databases">
        <authorList>
            <person name="Scholz U."/>
            <person name="Mascher M."/>
            <person name="Fiebig A."/>
        </authorList>
    </citation>
    <scope>NUCLEOTIDE SEQUENCE [LARGE SCALE GENOMIC DNA]</scope>
</reference>
<reference evidence="1" key="2">
    <citation type="submission" date="2025-09" db="UniProtKB">
        <authorList>
            <consortium name="EnsemblPlants"/>
        </authorList>
    </citation>
    <scope>IDENTIFICATION</scope>
</reference>
<keyword evidence="2" id="KW-1185">Reference proteome</keyword>
<dbReference type="Proteomes" id="UP001732700">
    <property type="component" value="Chromosome 4C"/>
</dbReference>
<evidence type="ECO:0000313" key="2">
    <source>
        <dbReference type="Proteomes" id="UP001732700"/>
    </source>
</evidence>